<proteinExistence type="predicted"/>
<comment type="caution">
    <text evidence="1">The sequence shown here is derived from an EMBL/GenBank/DDBJ whole genome shotgun (WGS) entry which is preliminary data.</text>
</comment>
<protein>
    <submittedName>
        <fullName evidence="1">Uncharacterized protein</fullName>
    </submittedName>
</protein>
<organism evidence="1 2">
    <name type="scientific">Lasiodiplodia mahajangana</name>
    <dbReference type="NCBI Taxonomy" id="1108764"/>
    <lineage>
        <taxon>Eukaryota</taxon>
        <taxon>Fungi</taxon>
        <taxon>Dikarya</taxon>
        <taxon>Ascomycota</taxon>
        <taxon>Pezizomycotina</taxon>
        <taxon>Dothideomycetes</taxon>
        <taxon>Dothideomycetes incertae sedis</taxon>
        <taxon>Botryosphaeriales</taxon>
        <taxon>Botryosphaeriaceae</taxon>
        <taxon>Lasiodiplodia</taxon>
    </lineage>
</organism>
<accession>A0ACC2JWL2</accession>
<evidence type="ECO:0000313" key="1">
    <source>
        <dbReference type="EMBL" id="KAJ8131789.1"/>
    </source>
</evidence>
<sequence>MRLLHAYSLAFREFLGEDVPPYAILSHTWGEEEVTFTDMIENRATGLKGYPKILGCCELAWSEGFEYWVDTCCIDKRSSAELSEAINSMFRWYQKSAVCYAYLDDYRMEAIRDDGSYGDELSGPKTIRKRPKFHYTTGLRACRWFTRGWTLQELIAPSFVVFYSGNWSYIGTRNSLKDIITKITGISASALKGGYPKGFSVAEKMSWASERKTTRPEDEAYCLLGLFGVSIPLVYGEGIRAFRRFQEEIIKYSDDETIFAHDPIGQDLLARSPTAFSKNDSFRCSDNRVFTSVSPFSITNKGIQISLPLIEESAVDELWRTPLPRIRAKRLLAVLNCYREGDRDNYIAFFITETKDRGIYEKSFHNFIPISAEFVVKYATVKRILIRVNNDENYRILERAPAQRRVLLKEFPAVLDQVTFISLMSRDHYDLKKHSHSNGVVVDVSVRKGFIKFESGQITEGEPTALLYRTEQGCDFLISLGFMNEETLIAAIGCTWLDTSEKYAWYLIRPGSAERVLHEAKRLLERSLIKPTIAYLPEKDSATESLAMTVRVQNAGHVPVVTTHAERHHAQNDTTDR</sequence>
<dbReference type="Proteomes" id="UP001153332">
    <property type="component" value="Unassembled WGS sequence"/>
</dbReference>
<evidence type="ECO:0000313" key="2">
    <source>
        <dbReference type="Proteomes" id="UP001153332"/>
    </source>
</evidence>
<dbReference type="EMBL" id="JAPUUL010000228">
    <property type="protein sequence ID" value="KAJ8131789.1"/>
    <property type="molecule type" value="Genomic_DNA"/>
</dbReference>
<reference evidence="1" key="1">
    <citation type="submission" date="2022-12" db="EMBL/GenBank/DDBJ databases">
        <title>Genome Sequence of Lasiodiplodia mahajangana.</title>
        <authorList>
            <person name="Buettner E."/>
        </authorList>
    </citation>
    <scope>NUCLEOTIDE SEQUENCE</scope>
    <source>
        <strain evidence="1">VT137</strain>
    </source>
</reference>
<name>A0ACC2JWL2_9PEZI</name>
<keyword evidence="2" id="KW-1185">Reference proteome</keyword>
<gene>
    <name evidence="1" type="ORF">O1611_g1838</name>
</gene>